<dbReference type="Gene3D" id="1.25.40.120">
    <property type="entry name" value="Protein prenylyltransferase"/>
    <property type="match status" value="1"/>
</dbReference>
<evidence type="ECO:0000256" key="6">
    <source>
        <dbReference type="ARBA" id="ARBA00022679"/>
    </source>
</evidence>
<dbReference type="EC" id="2.5.1.59" evidence="3"/>
<evidence type="ECO:0000256" key="4">
    <source>
        <dbReference type="ARBA" id="ARBA00012702"/>
    </source>
</evidence>
<proteinExistence type="inferred from homology"/>
<keyword evidence="16" id="KW-1185">Reference proteome</keyword>
<evidence type="ECO:0000256" key="11">
    <source>
        <dbReference type="ARBA" id="ARBA00042436"/>
    </source>
</evidence>
<evidence type="ECO:0000313" key="15">
    <source>
        <dbReference type="EMBL" id="WFD43985.1"/>
    </source>
</evidence>
<evidence type="ECO:0000313" key="16">
    <source>
        <dbReference type="Proteomes" id="UP001214628"/>
    </source>
</evidence>
<keyword evidence="8" id="KW-0460">Magnesium</keyword>
<evidence type="ECO:0000256" key="8">
    <source>
        <dbReference type="ARBA" id="ARBA00022842"/>
    </source>
</evidence>
<dbReference type="InterPro" id="IPR002088">
    <property type="entry name" value="Prenyl_trans_a"/>
</dbReference>
<name>A0AAF0FAS4_9BASI</name>
<organism evidence="15 16">
    <name type="scientific">Malassezia psittaci</name>
    <dbReference type="NCBI Taxonomy" id="1821823"/>
    <lineage>
        <taxon>Eukaryota</taxon>
        <taxon>Fungi</taxon>
        <taxon>Dikarya</taxon>
        <taxon>Basidiomycota</taxon>
        <taxon>Ustilaginomycotina</taxon>
        <taxon>Malasseziomycetes</taxon>
        <taxon>Malasseziales</taxon>
        <taxon>Malasseziaceae</taxon>
        <taxon>Malassezia</taxon>
    </lineage>
</organism>
<evidence type="ECO:0000256" key="5">
    <source>
        <dbReference type="ARBA" id="ARBA00022602"/>
    </source>
</evidence>
<sequence>MEFDPSSDIWADVTPVPQDDGPSPLCPILYDPEYSQAMDLYRGLKQLHPSGVEASERALSLTELLVHLNPANYSIWQYRAQVLVELTAFGQNSDRLLKELDFLDDFAKHNMKNYQICRELAFTKANLQLDMKNYHTWAYRQWVLAYFGGTHGSNPKESQPGACQYPELWDGELDFADEMIDKDIRNNSAYNHRWYCIFGRYSKLGELDNALETMREQEIQYALDKIAQAPNNASPWNYLRGLFTAIEPKKPFQTLDELLYAYLSEANHQQAAESAEVDANGRTVPYALEWLLDSKLEQLENLPDNHSRILTCRHNTRYVIESGAREQLQDWNPEEVGGHPIYDPDAINEDGAFSQLEKKKAKQIDGKQQQARIEELEDHAAERWTDPYERNAELRKTFRAQKKLRLERAGRDASLRERIGWSDDIALVGESSSDPQLSTPVLRQAFHDARGAGQRKPVKPKSGLRRNTRRVPIMSDAARKLAGRMLAPRDAKR</sequence>
<evidence type="ECO:0000256" key="10">
    <source>
        <dbReference type="ARBA" id="ARBA00041392"/>
    </source>
</evidence>
<dbReference type="GO" id="GO:0005965">
    <property type="term" value="C:protein farnesyltransferase complex"/>
    <property type="evidence" value="ECO:0007669"/>
    <property type="project" value="TreeGrafter"/>
</dbReference>
<comment type="similarity">
    <text evidence="2">Belongs to the protein prenyltransferase subunit alpha family.</text>
</comment>
<dbReference type="Proteomes" id="UP001214628">
    <property type="component" value="Chromosome 3"/>
</dbReference>
<accession>A0AAF0FAS4</accession>
<keyword evidence="5" id="KW-0637">Prenyltransferase</keyword>
<dbReference type="Pfam" id="PF04502">
    <property type="entry name" value="Saf4_Yju2"/>
    <property type="match status" value="1"/>
</dbReference>
<evidence type="ECO:0000256" key="13">
    <source>
        <dbReference type="ARBA" id="ARBA00043219"/>
    </source>
</evidence>
<reference evidence="15" key="1">
    <citation type="submission" date="2023-02" db="EMBL/GenBank/DDBJ databases">
        <title>Mating type loci evolution in Malassezia.</title>
        <authorList>
            <person name="Coelho M.A."/>
        </authorList>
    </citation>
    <scope>NUCLEOTIDE SEQUENCE</scope>
    <source>
        <strain evidence="15">CBS 14136</strain>
    </source>
</reference>
<dbReference type="GO" id="GO:0004660">
    <property type="term" value="F:protein farnesyltransferase activity"/>
    <property type="evidence" value="ECO:0007669"/>
    <property type="project" value="UniProtKB-EC"/>
</dbReference>
<dbReference type="GO" id="GO:0000398">
    <property type="term" value="P:mRNA splicing, via spliceosome"/>
    <property type="evidence" value="ECO:0007669"/>
    <property type="project" value="InterPro"/>
</dbReference>
<dbReference type="GO" id="GO:0005953">
    <property type="term" value="C:CAAX-protein geranylgeranyltransferase complex"/>
    <property type="evidence" value="ECO:0007669"/>
    <property type="project" value="TreeGrafter"/>
</dbReference>
<dbReference type="GO" id="GO:0004662">
    <property type="term" value="F:CAAX-protein geranylgeranyltransferase activity"/>
    <property type="evidence" value="ECO:0007669"/>
    <property type="project" value="UniProtKB-EC"/>
</dbReference>
<evidence type="ECO:0000256" key="14">
    <source>
        <dbReference type="SAM" id="MobiDB-lite"/>
    </source>
</evidence>
<feature type="region of interest" description="Disordered" evidence="14">
    <location>
        <begin position="447"/>
        <end position="493"/>
    </location>
</feature>
<evidence type="ECO:0000256" key="12">
    <source>
        <dbReference type="ARBA" id="ARBA00043086"/>
    </source>
</evidence>
<evidence type="ECO:0000256" key="2">
    <source>
        <dbReference type="ARBA" id="ARBA00006734"/>
    </source>
</evidence>
<evidence type="ECO:0000256" key="1">
    <source>
        <dbReference type="ARBA" id="ARBA00001946"/>
    </source>
</evidence>
<dbReference type="Pfam" id="PF01239">
    <property type="entry name" value="PPTA"/>
    <property type="match status" value="4"/>
</dbReference>
<keyword evidence="6 15" id="KW-0808">Transferase</keyword>
<protein>
    <recommendedName>
        <fullName evidence="9">Protein farnesyltransferase/geranylgeranyltransferase type-1 subunit alpha</fullName>
        <ecNumber evidence="4">2.5.1.58</ecNumber>
        <ecNumber evidence="3">2.5.1.59</ecNumber>
    </recommendedName>
    <alternativeName>
        <fullName evidence="12">CAAX farnesyltransferase subunit alpha</fullName>
    </alternativeName>
    <alternativeName>
        <fullName evidence="11">FTase-alpha</fullName>
    </alternativeName>
    <alternativeName>
        <fullName evidence="10">Ras proteins prenyltransferase subunit alpha</fullName>
    </alternativeName>
    <alternativeName>
        <fullName evidence="13">Type I protein geranyl-geranyltransferase subunit alpha</fullName>
    </alternativeName>
</protein>
<dbReference type="PROSITE" id="PS51147">
    <property type="entry name" value="PFTA"/>
    <property type="match status" value="4"/>
</dbReference>
<dbReference type="EMBL" id="CP118377">
    <property type="protein sequence ID" value="WFD43985.1"/>
    <property type="molecule type" value="Genomic_DNA"/>
</dbReference>
<dbReference type="SUPFAM" id="SSF48439">
    <property type="entry name" value="Protein prenylyltransferase"/>
    <property type="match status" value="1"/>
</dbReference>
<dbReference type="AlphaFoldDB" id="A0AAF0FAS4"/>
<dbReference type="PANTHER" id="PTHR11129">
    <property type="entry name" value="PROTEIN FARNESYLTRANSFERASE ALPHA SUBUNIT/RAB GERANYLGERANYL TRANSFERASE ALPHA SUBUNIT"/>
    <property type="match status" value="1"/>
</dbReference>
<dbReference type="InterPro" id="IPR007590">
    <property type="entry name" value="Saf4/Yju2"/>
</dbReference>
<evidence type="ECO:0000256" key="3">
    <source>
        <dbReference type="ARBA" id="ARBA00012700"/>
    </source>
</evidence>
<dbReference type="PANTHER" id="PTHR11129:SF1">
    <property type="entry name" value="PROTEIN FARNESYLTRANSFERASE_GERANYLGERANYLTRANSFERASE TYPE-1 SUBUNIT ALPHA"/>
    <property type="match status" value="1"/>
</dbReference>
<keyword evidence="7" id="KW-0677">Repeat</keyword>
<dbReference type="EC" id="2.5.1.58" evidence="4"/>
<gene>
    <name evidence="15" type="primary">RAM2</name>
    <name evidence="15" type="ORF">MPSI1_002650</name>
</gene>
<evidence type="ECO:0000256" key="9">
    <source>
        <dbReference type="ARBA" id="ARBA00040965"/>
    </source>
</evidence>
<evidence type="ECO:0000256" key="7">
    <source>
        <dbReference type="ARBA" id="ARBA00022737"/>
    </source>
</evidence>
<feature type="compositionally biased region" description="Basic residues" evidence="14">
    <location>
        <begin position="456"/>
        <end position="469"/>
    </location>
</feature>
<comment type="cofactor">
    <cofactor evidence="1">
        <name>Mg(2+)</name>
        <dbReference type="ChEBI" id="CHEBI:18420"/>
    </cofactor>
</comment>